<dbReference type="AlphaFoldDB" id="A0A0D0D1W6"/>
<sequence>MHTHGLLFISNLFCSQTTQVICPRQWRDVLLKVEEVPLTKSIMDFVGRKSTLQNEILGDLQLKFTSALKGEGLPLEELGSALGVGHSRTLRGTGFIKMCFSCTMTSFMGASLLLTTAQEAVSYITSHICSHAASVCVAQPVHPSESRPSMSL</sequence>
<evidence type="ECO:0000313" key="4">
    <source>
        <dbReference type="Proteomes" id="UP000054538"/>
    </source>
</evidence>
<accession>A0A0D0D1W6</accession>
<gene>
    <name evidence="3" type="ORF">PAXRUDRAFT_831692</name>
</gene>
<proteinExistence type="predicted"/>
<evidence type="ECO:0000256" key="1">
    <source>
        <dbReference type="SAM" id="SignalP"/>
    </source>
</evidence>
<feature type="signal peptide" evidence="1">
    <location>
        <begin position="1"/>
        <end position="19"/>
    </location>
</feature>
<dbReference type="HOGENOM" id="CLU_145572_0_0_1"/>
<organism evidence="3 4">
    <name type="scientific">Paxillus rubicundulus Ve08.2h10</name>
    <dbReference type="NCBI Taxonomy" id="930991"/>
    <lineage>
        <taxon>Eukaryota</taxon>
        <taxon>Fungi</taxon>
        <taxon>Dikarya</taxon>
        <taxon>Basidiomycota</taxon>
        <taxon>Agaricomycotina</taxon>
        <taxon>Agaricomycetes</taxon>
        <taxon>Agaricomycetidae</taxon>
        <taxon>Boletales</taxon>
        <taxon>Paxilineae</taxon>
        <taxon>Paxillaceae</taxon>
        <taxon>Paxillus</taxon>
    </lineage>
</organism>
<evidence type="ECO:0000313" key="3">
    <source>
        <dbReference type="EMBL" id="KIK90477.1"/>
    </source>
</evidence>
<dbReference type="OrthoDB" id="3262474at2759"/>
<keyword evidence="1" id="KW-0732">Signal</keyword>
<reference evidence="4" key="2">
    <citation type="submission" date="2015-01" db="EMBL/GenBank/DDBJ databases">
        <title>Evolutionary Origins and Diversification of the Mycorrhizal Mutualists.</title>
        <authorList>
            <consortium name="DOE Joint Genome Institute"/>
            <consortium name="Mycorrhizal Genomics Consortium"/>
            <person name="Kohler A."/>
            <person name="Kuo A."/>
            <person name="Nagy L.G."/>
            <person name="Floudas D."/>
            <person name="Copeland A."/>
            <person name="Barry K.W."/>
            <person name="Cichocki N."/>
            <person name="Veneault-Fourrey C."/>
            <person name="LaButti K."/>
            <person name="Lindquist E.A."/>
            <person name="Lipzen A."/>
            <person name="Lundell T."/>
            <person name="Morin E."/>
            <person name="Murat C."/>
            <person name="Riley R."/>
            <person name="Ohm R."/>
            <person name="Sun H."/>
            <person name="Tunlid A."/>
            <person name="Henrissat B."/>
            <person name="Grigoriev I.V."/>
            <person name="Hibbett D.S."/>
            <person name="Martin F."/>
        </authorList>
    </citation>
    <scope>NUCLEOTIDE SEQUENCE [LARGE SCALE GENOMIC DNA]</scope>
    <source>
        <strain evidence="4">Ve08.2h10</strain>
    </source>
</reference>
<dbReference type="EMBL" id="KN825515">
    <property type="protein sequence ID" value="KIK90477.1"/>
    <property type="molecule type" value="Genomic_DNA"/>
</dbReference>
<name>A0A0D0D1W6_9AGAM</name>
<dbReference type="InterPro" id="IPR040899">
    <property type="entry name" value="Fas_alpha_ACP"/>
</dbReference>
<dbReference type="GO" id="GO:0008897">
    <property type="term" value="F:holo-[acyl-carrier-protein] synthase activity"/>
    <property type="evidence" value="ECO:0007669"/>
    <property type="project" value="InterPro"/>
</dbReference>
<reference evidence="3 4" key="1">
    <citation type="submission" date="2014-04" db="EMBL/GenBank/DDBJ databases">
        <authorList>
            <consortium name="DOE Joint Genome Institute"/>
            <person name="Kuo A."/>
            <person name="Kohler A."/>
            <person name="Jargeat P."/>
            <person name="Nagy L.G."/>
            <person name="Floudas D."/>
            <person name="Copeland A."/>
            <person name="Barry K.W."/>
            <person name="Cichocki N."/>
            <person name="Veneault-Fourrey C."/>
            <person name="LaButti K."/>
            <person name="Lindquist E.A."/>
            <person name="Lipzen A."/>
            <person name="Lundell T."/>
            <person name="Morin E."/>
            <person name="Murat C."/>
            <person name="Sun H."/>
            <person name="Tunlid A."/>
            <person name="Henrissat B."/>
            <person name="Grigoriev I.V."/>
            <person name="Hibbett D.S."/>
            <person name="Martin F."/>
            <person name="Nordberg H.P."/>
            <person name="Cantor M.N."/>
            <person name="Hua S.X."/>
        </authorList>
    </citation>
    <scope>NUCLEOTIDE SEQUENCE [LARGE SCALE GENOMIC DNA]</scope>
    <source>
        <strain evidence="3 4">Ve08.2h10</strain>
    </source>
</reference>
<keyword evidence="4" id="KW-1185">Reference proteome</keyword>
<feature type="domain" description="Fatty acid synthase subunit alpha acyl carrier" evidence="2">
    <location>
        <begin position="32"/>
        <end position="104"/>
    </location>
</feature>
<feature type="non-terminal residue" evidence="3">
    <location>
        <position position="1"/>
    </location>
</feature>
<dbReference type="Pfam" id="PF18325">
    <property type="entry name" value="Fas_alpha_ACP"/>
    <property type="match status" value="1"/>
</dbReference>
<dbReference type="Proteomes" id="UP000054538">
    <property type="component" value="Unassembled WGS sequence"/>
</dbReference>
<evidence type="ECO:0000259" key="2">
    <source>
        <dbReference type="Pfam" id="PF18325"/>
    </source>
</evidence>
<dbReference type="InParanoid" id="A0A0D0D1W6"/>
<feature type="non-terminal residue" evidence="3">
    <location>
        <position position="152"/>
    </location>
</feature>
<dbReference type="STRING" id="930991.A0A0D0D1W6"/>
<protein>
    <recommendedName>
        <fullName evidence="2">Fatty acid synthase subunit alpha acyl carrier domain-containing protein</fullName>
    </recommendedName>
</protein>
<feature type="chain" id="PRO_5002208824" description="Fatty acid synthase subunit alpha acyl carrier domain-containing protein" evidence="1">
    <location>
        <begin position="20"/>
        <end position="152"/>
    </location>
</feature>